<dbReference type="Proteomes" id="UP000694892">
    <property type="component" value="Chromosome 7L"/>
</dbReference>
<protein>
    <submittedName>
        <fullName evidence="2">Uncharacterized protein</fullName>
    </submittedName>
</protein>
<dbReference type="AlphaFoldDB" id="A0A974CG63"/>
<sequence>MTNKKLFHKKMTSHGFFFLALVCPFLFLTFAFKCFGFLNFFLFFLFTHLFFDSHSLSETKRPEEVLKKTEDKSLQFRRFFFLCSFVPLPSFFWH</sequence>
<name>A0A974CG63_XENLA</name>
<dbReference type="EMBL" id="CM004478">
    <property type="protein sequence ID" value="OCT72583.1"/>
    <property type="molecule type" value="Genomic_DNA"/>
</dbReference>
<keyword evidence="1" id="KW-1133">Transmembrane helix</keyword>
<evidence type="ECO:0000313" key="3">
    <source>
        <dbReference type="Proteomes" id="UP000694892"/>
    </source>
</evidence>
<evidence type="ECO:0000256" key="1">
    <source>
        <dbReference type="SAM" id="Phobius"/>
    </source>
</evidence>
<keyword evidence="1" id="KW-0812">Transmembrane</keyword>
<keyword evidence="1" id="KW-0472">Membrane</keyword>
<organism evidence="2 3">
    <name type="scientific">Xenopus laevis</name>
    <name type="common">African clawed frog</name>
    <dbReference type="NCBI Taxonomy" id="8355"/>
    <lineage>
        <taxon>Eukaryota</taxon>
        <taxon>Metazoa</taxon>
        <taxon>Chordata</taxon>
        <taxon>Craniata</taxon>
        <taxon>Vertebrata</taxon>
        <taxon>Euteleostomi</taxon>
        <taxon>Amphibia</taxon>
        <taxon>Batrachia</taxon>
        <taxon>Anura</taxon>
        <taxon>Pipoidea</taxon>
        <taxon>Pipidae</taxon>
        <taxon>Xenopodinae</taxon>
        <taxon>Xenopus</taxon>
        <taxon>Xenopus</taxon>
    </lineage>
</organism>
<gene>
    <name evidence="2" type="ORF">XELAEV_18035564mg</name>
</gene>
<feature type="transmembrane region" description="Helical" evidence="1">
    <location>
        <begin position="12"/>
        <end position="31"/>
    </location>
</feature>
<accession>A0A974CG63</accession>
<reference evidence="3" key="1">
    <citation type="journal article" date="2016" name="Nature">
        <title>Genome evolution in the allotetraploid frog Xenopus laevis.</title>
        <authorList>
            <person name="Session A.M."/>
            <person name="Uno Y."/>
            <person name="Kwon T."/>
            <person name="Chapman J.A."/>
            <person name="Toyoda A."/>
            <person name="Takahashi S."/>
            <person name="Fukui A."/>
            <person name="Hikosaka A."/>
            <person name="Suzuki A."/>
            <person name="Kondo M."/>
            <person name="van Heeringen S.J."/>
            <person name="Quigley I."/>
            <person name="Heinz S."/>
            <person name="Ogino H."/>
            <person name="Ochi H."/>
            <person name="Hellsten U."/>
            <person name="Lyons J.B."/>
            <person name="Simakov O."/>
            <person name="Putnam N."/>
            <person name="Stites J."/>
            <person name="Kuroki Y."/>
            <person name="Tanaka T."/>
            <person name="Michiue T."/>
            <person name="Watanabe M."/>
            <person name="Bogdanovic O."/>
            <person name="Lister R."/>
            <person name="Georgiou G."/>
            <person name="Paranjpe S.S."/>
            <person name="van Kruijsbergen I."/>
            <person name="Shu S."/>
            <person name="Carlson J."/>
            <person name="Kinoshita T."/>
            <person name="Ohta Y."/>
            <person name="Mawaribuchi S."/>
            <person name="Jenkins J."/>
            <person name="Grimwood J."/>
            <person name="Schmutz J."/>
            <person name="Mitros T."/>
            <person name="Mozaffari S.V."/>
            <person name="Suzuki Y."/>
            <person name="Haramoto Y."/>
            <person name="Yamamoto T.S."/>
            <person name="Takagi C."/>
            <person name="Heald R."/>
            <person name="Miller K."/>
            <person name="Haudenschild C."/>
            <person name="Kitzman J."/>
            <person name="Nakayama T."/>
            <person name="Izutsu Y."/>
            <person name="Robert J."/>
            <person name="Fortriede J."/>
            <person name="Burns K."/>
            <person name="Lotay V."/>
            <person name="Karimi K."/>
            <person name="Yasuoka Y."/>
            <person name="Dichmann D.S."/>
            <person name="Flajnik M.F."/>
            <person name="Houston D.W."/>
            <person name="Shendure J."/>
            <person name="DuPasquier L."/>
            <person name="Vize P.D."/>
            <person name="Zorn A.M."/>
            <person name="Ito M."/>
            <person name="Marcotte E.M."/>
            <person name="Wallingford J.B."/>
            <person name="Ito Y."/>
            <person name="Asashima M."/>
            <person name="Ueno N."/>
            <person name="Matsuda Y."/>
            <person name="Veenstra G.J."/>
            <person name="Fujiyama A."/>
            <person name="Harland R.M."/>
            <person name="Taira M."/>
            <person name="Rokhsar D.S."/>
        </authorList>
    </citation>
    <scope>NUCLEOTIDE SEQUENCE [LARGE SCALE GENOMIC DNA]</scope>
    <source>
        <strain evidence="3">J</strain>
    </source>
</reference>
<evidence type="ECO:0000313" key="2">
    <source>
        <dbReference type="EMBL" id="OCT72583.1"/>
    </source>
</evidence>
<proteinExistence type="predicted"/>